<accession>B0DGB1</accession>
<dbReference type="EMBL" id="DS547108">
    <property type="protein sequence ID" value="EDR06609.1"/>
    <property type="molecule type" value="Genomic_DNA"/>
</dbReference>
<dbReference type="AlphaFoldDB" id="B0DGB1"/>
<dbReference type="InParanoid" id="B0DGB1"/>
<protein>
    <submittedName>
        <fullName evidence="1">Predicted protein</fullName>
    </submittedName>
</protein>
<evidence type="ECO:0000313" key="2">
    <source>
        <dbReference type="Proteomes" id="UP000001194"/>
    </source>
</evidence>
<dbReference type="GeneID" id="6078507"/>
<dbReference type="InterPro" id="IPR012337">
    <property type="entry name" value="RNaseH-like_sf"/>
</dbReference>
<proteinExistence type="predicted"/>
<name>B0DGB1_LACBS</name>
<dbReference type="KEGG" id="lbc:LACBIDRAFT_300208"/>
<keyword evidence="2" id="KW-1185">Reference proteome</keyword>
<dbReference type="Proteomes" id="UP000001194">
    <property type="component" value="Unassembled WGS sequence"/>
</dbReference>
<evidence type="ECO:0000313" key="1">
    <source>
        <dbReference type="EMBL" id="EDR06609.1"/>
    </source>
</evidence>
<dbReference type="SUPFAM" id="SSF53098">
    <property type="entry name" value="Ribonuclease H-like"/>
    <property type="match status" value="1"/>
</dbReference>
<organism evidence="2">
    <name type="scientific">Laccaria bicolor (strain S238N-H82 / ATCC MYA-4686)</name>
    <name type="common">Bicoloured deceiver</name>
    <name type="synonym">Laccaria laccata var. bicolor</name>
    <dbReference type="NCBI Taxonomy" id="486041"/>
    <lineage>
        <taxon>Eukaryota</taxon>
        <taxon>Fungi</taxon>
        <taxon>Dikarya</taxon>
        <taxon>Basidiomycota</taxon>
        <taxon>Agaricomycotina</taxon>
        <taxon>Agaricomycetes</taxon>
        <taxon>Agaricomycetidae</taxon>
        <taxon>Agaricales</taxon>
        <taxon>Agaricineae</taxon>
        <taxon>Hydnangiaceae</taxon>
        <taxon>Laccaria</taxon>
    </lineage>
</organism>
<gene>
    <name evidence="1" type="ORF">LACBIDRAFT_300208</name>
</gene>
<sequence>MLQFALAYRMPLDSLTSIHEMKLRSYELSEEEWKIAGQLAGILDIFKQATLFFSSQTPNISKVISAMDYIDKHLASGALNAKYLPSIQASMLIGKQLLNKYYNMTDHSEVYWIAMVLDPKRKLTYFRSAGWEEEWIETAHEIVEAEFDRGYVEMCIETDDEEESPSVHWVYLPQFGVVLTIFISTLQCPTYSCRNGIIPVEFQGNPAGIESFQWNSRGIPEESRGIPVESTAFHWNSTGIGLESSRKS</sequence>
<reference evidence="1 2" key="1">
    <citation type="journal article" date="2008" name="Nature">
        <title>The genome of Laccaria bicolor provides insights into mycorrhizal symbiosis.</title>
        <authorList>
            <person name="Martin F."/>
            <person name="Aerts A."/>
            <person name="Ahren D."/>
            <person name="Brun A."/>
            <person name="Danchin E.G.J."/>
            <person name="Duchaussoy F."/>
            <person name="Gibon J."/>
            <person name="Kohler A."/>
            <person name="Lindquist E."/>
            <person name="Pereda V."/>
            <person name="Salamov A."/>
            <person name="Shapiro H.J."/>
            <person name="Wuyts J."/>
            <person name="Blaudez D."/>
            <person name="Buee M."/>
            <person name="Brokstein P."/>
            <person name="Canbaeck B."/>
            <person name="Cohen D."/>
            <person name="Courty P.E."/>
            <person name="Coutinho P.M."/>
            <person name="Delaruelle C."/>
            <person name="Detter J.C."/>
            <person name="Deveau A."/>
            <person name="DiFazio S."/>
            <person name="Duplessis S."/>
            <person name="Fraissinet-Tachet L."/>
            <person name="Lucic E."/>
            <person name="Frey-Klett P."/>
            <person name="Fourrey C."/>
            <person name="Feussner I."/>
            <person name="Gay G."/>
            <person name="Grimwood J."/>
            <person name="Hoegger P.J."/>
            <person name="Jain P."/>
            <person name="Kilaru S."/>
            <person name="Labbe J."/>
            <person name="Lin Y.C."/>
            <person name="Legue V."/>
            <person name="Le Tacon F."/>
            <person name="Marmeisse R."/>
            <person name="Melayah D."/>
            <person name="Montanini B."/>
            <person name="Muratet M."/>
            <person name="Nehls U."/>
            <person name="Niculita-Hirzel H."/>
            <person name="Oudot-Le Secq M.P."/>
            <person name="Peter M."/>
            <person name="Quesneville H."/>
            <person name="Rajashekar B."/>
            <person name="Reich M."/>
            <person name="Rouhier N."/>
            <person name="Schmutz J."/>
            <person name="Yin T."/>
            <person name="Chalot M."/>
            <person name="Henrissat B."/>
            <person name="Kuees U."/>
            <person name="Lucas S."/>
            <person name="Van de Peer Y."/>
            <person name="Podila G.K."/>
            <person name="Polle A."/>
            <person name="Pukkila P.J."/>
            <person name="Richardson P.M."/>
            <person name="Rouze P."/>
            <person name="Sanders I.R."/>
            <person name="Stajich J.E."/>
            <person name="Tunlid A."/>
            <person name="Tuskan G."/>
            <person name="Grigoriev I.V."/>
        </authorList>
    </citation>
    <scope>NUCLEOTIDE SEQUENCE [LARGE SCALE GENOMIC DNA]</scope>
    <source>
        <strain evidence="2">S238N-H82 / ATCC MYA-4686</strain>
    </source>
</reference>
<dbReference type="HOGENOM" id="CLU_1120324_0_0_1"/>
<dbReference type="OrthoDB" id="3359487at2759"/>
<dbReference type="RefSeq" id="XP_001882981.1">
    <property type="nucleotide sequence ID" value="XM_001882946.1"/>
</dbReference>